<dbReference type="STRING" id="697329.Rumal_1491"/>
<gene>
    <name evidence="3" type="ordered locus">Rumal_1491</name>
</gene>
<name>E6UGF4_RUMA7</name>
<accession>E6UGF4</accession>
<feature type="compositionally biased region" description="Basic and acidic residues" evidence="1">
    <location>
        <begin position="28"/>
        <end position="38"/>
    </location>
</feature>
<dbReference type="HOGENOM" id="CLU_1115134_0_0_9"/>
<dbReference type="OrthoDB" id="1821060at2"/>
<protein>
    <submittedName>
        <fullName evidence="3">Uncharacterized protein</fullName>
    </submittedName>
</protein>
<sequence precursor="true">MNNIFMKKASILAIIAVTALCMSACGDTSKKDESKKSDTSSVAAAKEESSTVEEENEVKESAAEEESKAEDAPEAKEAAEKVTVDFNNNVGVAVTKIQIMDSEGNVLDDLSLDNGMLTTGSTKSFEITSGDDLTVRYGTEDTTIFDMKGVKTSDLTEIMLCRNVNEPSVICKTKDGETRTIVGSYVEGFEYTEFINEDTETNYDEPAYEEPVNEEPSYEQPASEEPVNEEPAQDNTDQGGCIGDDAFTF</sequence>
<organism evidence="3 4">
    <name type="scientific">Ruminococcus albus (strain ATCC 27210 / DSM 20455 / JCM 14654 / NCDO 2250 / 7)</name>
    <dbReference type="NCBI Taxonomy" id="697329"/>
    <lineage>
        <taxon>Bacteria</taxon>
        <taxon>Bacillati</taxon>
        <taxon>Bacillota</taxon>
        <taxon>Clostridia</taxon>
        <taxon>Eubacteriales</taxon>
        <taxon>Oscillospiraceae</taxon>
        <taxon>Ruminococcus</taxon>
    </lineage>
</organism>
<feature type="region of interest" description="Disordered" evidence="1">
    <location>
        <begin position="200"/>
        <end position="249"/>
    </location>
</feature>
<feature type="compositionally biased region" description="Acidic residues" evidence="1">
    <location>
        <begin position="200"/>
        <end position="217"/>
    </location>
</feature>
<feature type="compositionally biased region" description="Basic and acidic residues" evidence="1">
    <location>
        <begin position="58"/>
        <end position="78"/>
    </location>
</feature>
<dbReference type="Proteomes" id="UP000006919">
    <property type="component" value="Chromosome"/>
</dbReference>
<dbReference type="EMBL" id="CP002403">
    <property type="protein sequence ID" value="ADU21992.1"/>
    <property type="molecule type" value="Genomic_DNA"/>
</dbReference>
<feature type="region of interest" description="Disordered" evidence="1">
    <location>
        <begin position="27"/>
        <end position="78"/>
    </location>
</feature>
<reference evidence="3 4" key="1">
    <citation type="journal article" date="2011" name="J. Bacteriol.">
        <title>Complete genome of the cellulolytic ruminal bacterium Ruminococcus albus 7.</title>
        <authorList>
            <person name="Suen G."/>
            <person name="Stevenson D.M."/>
            <person name="Bruce D.C."/>
            <person name="Chertkov O."/>
            <person name="Copeland A."/>
            <person name="Cheng J.F."/>
            <person name="Detter C."/>
            <person name="Detter J.C."/>
            <person name="Goodwin L.A."/>
            <person name="Han C.S."/>
            <person name="Hauser L.J."/>
            <person name="Ivanova N.N."/>
            <person name="Kyrpides N.C."/>
            <person name="Land M.L."/>
            <person name="Lapidus A."/>
            <person name="Lucas S."/>
            <person name="Ovchinnikova G."/>
            <person name="Pitluck S."/>
            <person name="Tapia R."/>
            <person name="Woyke T."/>
            <person name="Boyum J."/>
            <person name="Mead D."/>
            <person name="Weimer P.J."/>
        </authorList>
    </citation>
    <scope>NUCLEOTIDE SEQUENCE [LARGE SCALE GENOMIC DNA]</scope>
    <source>
        <strain evidence="4">ATCC 27210 / DSM 20455 / JCM 14654 / NCDO 2250 / 7</strain>
    </source>
</reference>
<dbReference type="AlphaFoldDB" id="E6UGF4"/>
<evidence type="ECO:0000313" key="3">
    <source>
        <dbReference type="EMBL" id="ADU21992.1"/>
    </source>
</evidence>
<evidence type="ECO:0000256" key="2">
    <source>
        <dbReference type="SAM" id="SignalP"/>
    </source>
</evidence>
<feature type="chain" id="PRO_5038813006" evidence="2">
    <location>
        <begin position="25"/>
        <end position="249"/>
    </location>
</feature>
<proteinExistence type="predicted"/>
<evidence type="ECO:0000256" key="1">
    <source>
        <dbReference type="SAM" id="MobiDB-lite"/>
    </source>
</evidence>
<feature type="signal peptide" evidence="2">
    <location>
        <begin position="1"/>
        <end position="24"/>
    </location>
</feature>
<dbReference type="KEGG" id="ral:Rumal_1491"/>
<keyword evidence="2" id="KW-0732">Signal</keyword>
<dbReference type="RefSeq" id="WP_013498157.1">
    <property type="nucleotide sequence ID" value="NC_014833.1"/>
</dbReference>
<evidence type="ECO:0000313" key="4">
    <source>
        <dbReference type="Proteomes" id="UP000006919"/>
    </source>
</evidence>